<dbReference type="EMBL" id="CP025746">
    <property type="protein sequence ID" value="QAA33021.1"/>
    <property type="molecule type" value="Genomic_DNA"/>
</dbReference>
<dbReference type="Gene3D" id="3.90.1200.10">
    <property type="match status" value="1"/>
</dbReference>
<dbReference type="PANTHER" id="PTHR21064:SF6">
    <property type="entry name" value="AMINOGLYCOSIDE PHOSPHOTRANSFERASE DOMAIN-CONTAINING PROTEIN"/>
    <property type="match status" value="1"/>
</dbReference>
<feature type="domain" description="Aminoglycoside phosphotransferase" evidence="2">
    <location>
        <begin position="29"/>
        <end position="265"/>
    </location>
</feature>
<dbReference type="SUPFAM" id="SSF56112">
    <property type="entry name" value="Protein kinase-like (PK-like)"/>
    <property type="match status" value="1"/>
</dbReference>
<dbReference type="InterPro" id="IPR002575">
    <property type="entry name" value="Aminoglycoside_PTrfase"/>
</dbReference>
<dbReference type="PANTHER" id="PTHR21064">
    <property type="entry name" value="AMINOGLYCOSIDE PHOSPHOTRANSFERASE DOMAIN-CONTAINING PROTEIN-RELATED"/>
    <property type="match status" value="1"/>
</dbReference>
<name>A0A410DVB4_9CLOT</name>
<dbReference type="AlphaFoldDB" id="A0A410DVB4"/>
<sequence length="334" mass="39584">MRTSEQYINEILEMVENLYNAKTTNRKLLGNSANMVFELSTEDDPLIARISEYSENKEKHIIFELGWAEYLSSKIVEVIKPIATTNGSLYEVININDDSYIICAFEKAKGRLVNLKNLHEWNDNLFYKLGEIMGDIHKTSKEYTLNRYEGLQFQWNEDFAFSPEFNILNDTEILQVWNNIISQLEKLPRTVDSYGIIHNDLHHLNFFLHDNKIKVFDFDDCICSWYPIDIAVTLFQVISTISYKEADLRNTFGKQFAAAFLRGYKTKNILESFWLDKFDLFLKYRRICSYKFFNAMFSKEANSPHVEYLTWLRNEIINDKPFIEINFEELYRNL</sequence>
<dbReference type="Gene3D" id="3.30.200.20">
    <property type="entry name" value="Phosphorylase Kinase, domain 1"/>
    <property type="match status" value="1"/>
</dbReference>
<evidence type="ECO:0000313" key="4">
    <source>
        <dbReference type="Proteomes" id="UP000286268"/>
    </source>
</evidence>
<evidence type="ECO:0000259" key="2">
    <source>
        <dbReference type="Pfam" id="PF01636"/>
    </source>
</evidence>
<dbReference type="Pfam" id="PF01636">
    <property type="entry name" value="APH"/>
    <property type="match status" value="1"/>
</dbReference>
<accession>A0A410DVB4</accession>
<dbReference type="OrthoDB" id="4030632at2"/>
<reference evidence="3 4" key="1">
    <citation type="submission" date="2018-01" db="EMBL/GenBank/DDBJ databases">
        <title>Genome Sequencing and Assembly of Anaerobacter polyendosporus strain CT4.</title>
        <authorList>
            <person name="Tachaapaikoon C."/>
            <person name="Sutheeworapong S."/>
            <person name="Jenjaroenpun P."/>
            <person name="Wongsurawat T."/>
            <person name="Nookeaw I."/>
            <person name="Cheawchanlertfa P."/>
            <person name="Kosugi A."/>
            <person name="Cheevadhanarak S."/>
            <person name="Ratanakhanokchai K."/>
        </authorList>
    </citation>
    <scope>NUCLEOTIDE SEQUENCE [LARGE SCALE GENOMIC DNA]</scope>
    <source>
        <strain evidence="3 4">CT4</strain>
    </source>
</reference>
<keyword evidence="4" id="KW-1185">Reference proteome</keyword>
<protein>
    <recommendedName>
        <fullName evidence="2">Aminoglycoside phosphotransferase domain-containing protein</fullName>
    </recommendedName>
</protein>
<evidence type="ECO:0000256" key="1">
    <source>
        <dbReference type="ARBA" id="ARBA00038240"/>
    </source>
</evidence>
<dbReference type="GO" id="GO:0004413">
    <property type="term" value="F:homoserine kinase activity"/>
    <property type="evidence" value="ECO:0007669"/>
    <property type="project" value="TreeGrafter"/>
</dbReference>
<dbReference type="GO" id="GO:0009088">
    <property type="term" value="P:threonine biosynthetic process"/>
    <property type="evidence" value="ECO:0007669"/>
    <property type="project" value="TreeGrafter"/>
</dbReference>
<proteinExistence type="inferred from homology"/>
<dbReference type="KEGG" id="cmah:C1I91_15995"/>
<dbReference type="RefSeq" id="WP_128213753.1">
    <property type="nucleotide sequence ID" value="NZ_CP025746.1"/>
</dbReference>
<dbReference type="InterPro" id="IPR011009">
    <property type="entry name" value="Kinase-like_dom_sf"/>
</dbReference>
<evidence type="ECO:0000313" key="3">
    <source>
        <dbReference type="EMBL" id="QAA33021.1"/>
    </source>
</evidence>
<gene>
    <name evidence="3" type="ORF">C1I91_15995</name>
</gene>
<organism evidence="3 4">
    <name type="scientific">Clostridium manihotivorum</name>
    <dbReference type="NCBI Taxonomy" id="2320868"/>
    <lineage>
        <taxon>Bacteria</taxon>
        <taxon>Bacillati</taxon>
        <taxon>Bacillota</taxon>
        <taxon>Clostridia</taxon>
        <taxon>Eubacteriales</taxon>
        <taxon>Clostridiaceae</taxon>
        <taxon>Clostridium</taxon>
    </lineage>
</organism>
<comment type="similarity">
    <text evidence="1">Belongs to the pseudomonas-type ThrB family.</text>
</comment>
<dbReference type="InterPro" id="IPR050249">
    <property type="entry name" value="Pseudomonas-type_ThrB"/>
</dbReference>
<dbReference type="Proteomes" id="UP000286268">
    <property type="component" value="Chromosome"/>
</dbReference>